<dbReference type="PANTHER" id="PTHR13017:SF0">
    <property type="entry name" value="METHENYLTETRAHYDROFOLATE SYNTHASE DOMAIN-CONTAINING PROTEIN"/>
    <property type="match status" value="1"/>
</dbReference>
<organism evidence="2 3">
    <name type="scientific">Thermofilum pendens (strain DSM 2475 / Hrk 5)</name>
    <dbReference type="NCBI Taxonomy" id="368408"/>
    <lineage>
        <taxon>Archaea</taxon>
        <taxon>Thermoproteota</taxon>
        <taxon>Thermoprotei</taxon>
        <taxon>Thermofilales</taxon>
        <taxon>Thermofilaceae</taxon>
        <taxon>Thermofilum</taxon>
    </lineage>
</organism>
<dbReference type="STRING" id="368408.Tpen_1007"/>
<dbReference type="GO" id="GO:0005737">
    <property type="term" value="C:cytoplasm"/>
    <property type="evidence" value="ECO:0007669"/>
    <property type="project" value="TreeGrafter"/>
</dbReference>
<dbReference type="InterPro" id="IPR024185">
    <property type="entry name" value="FTHF_cligase-like_sf"/>
</dbReference>
<keyword evidence="3" id="KW-1185">Reference proteome</keyword>
<dbReference type="Proteomes" id="UP000000641">
    <property type="component" value="Chromosome"/>
</dbReference>
<gene>
    <name evidence="2" type="ordered locus">Tpen_1007</name>
</gene>
<dbReference type="EnsemblBacteria" id="ABL78407">
    <property type="protein sequence ID" value="ABL78407"/>
    <property type="gene ID" value="Tpen_1007"/>
</dbReference>
<dbReference type="Gene3D" id="3.40.50.10420">
    <property type="entry name" value="NagB/RpiA/CoA transferase-like"/>
    <property type="match status" value="1"/>
</dbReference>
<protein>
    <submittedName>
        <fullName evidence="2">5-formyltetrahydrofolate cyclo-ligase</fullName>
    </submittedName>
</protein>
<dbReference type="AlphaFoldDB" id="A1RYX7"/>
<dbReference type="EMBL" id="CP000505">
    <property type="protein sequence ID" value="ABL78407.1"/>
    <property type="molecule type" value="Genomic_DNA"/>
</dbReference>
<dbReference type="GO" id="GO:0003723">
    <property type="term" value="F:RNA binding"/>
    <property type="evidence" value="ECO:0007669"/>
    <property type="project" value="UniProtKB-KW"/>
</dbReference>
<name>A1RYX7_THEPD</name>
<evidence type="ECO:0000313" key="2">
    <source>
        <dbReference type="EMBL" id="ABL78407.1"/>
    </source>
</evidence>
<keyword evidence="1" id="KW-0694">RNA-binding</keyword>
<dbReference type="Pfam" id="PF01812">
    <property type="entry name" value="5-FTHF_cyc-lig"/>
    <property type="match status" value="1"/>
</dbReference>
<dbReference type="HOGENOM" id="CLU_031500_2_0_2"/>
<dbReference type="RefSeq" id="WP_011752672.1">
    <property type="nucleotide sequence ID" value="NC_008698.1"/>
</dbReference>
<proteinExistence type="predicted"/>
<reference evidence="3" key="1">
    <citation type="journal article" date="2008" name="J. Bacteriol.">
        <title>Genome sequence of Thermofilum pendens reveals an exceptional loss of biosynthetic pathways without genome reduction.</title>
        <authorList>
            <person name="Anderson I."/>
            <person name="Rodriguez J."/>
            <person name="Susanti D."/>
            <person name="Porat I."/>
            <person name="Reich C."/>
            <person name="Ulrich L.E."/>
            <person name="Elkins J.G."/>
            <person name="Mavromatis K."/>
            <person name="Lykidis A."/>
            <person name="Kim E."/>
            <person name="Thompson L.S."/>
            <person name="Nolan M."/>
            <person name="Land M."/>
            <person name="Copeland A."/>
            <person name="Lapidus A."/>
            <person name="Lucas S."/>
            <person name="Detter C."/>
            <person name="Zhulin I.B."/>
            <person name="Olsen G.J."/>
            <person name="Whitman W."/>
            <person name="Mukhopadhyay B."/>
            <person name="Bristow J."/>
            <person name="Kyrpides N."/>
        </authorList>
    </citation>
    <scope>NUCLEOTIDE SEQUENCE [LARGE SCALE GENOMIC DNA]</scope>
    <source>
        <strain evidence="3">DSM 2475 / Hrk 5</strain>
    </source>
</reference>
<dbReference type="InterPro" id="IPR002698">
    <property type="entry name" value="FTHF_cligase"/>
</dbReference>
<accession>A1RYX7</accession>
<dbReference type="KEGG" id="tpe:Tpen_1007"/>
<dbReference type="PANTHER" id="PTHR13017">
    <property type="entry name" value="5-FORMYLTETRAHYDROFOLATE CYCLO-LIGASE-RELATED"/>
    <property type="match status" value="1"/>
</dbReference>
<dbReference type="InterPro" id="IPR037171">
    <property type="entry name" value="NagB/RpiA_transferase-like"/>
</dbReference>
<dbReference type="GeneID" id="4600680"/>
<dbReference type="FunFam" id="3.40.50.10420:FF:000001">
    <property type="entry name" value="Methenyltetrahydrofolate synthase domain-containing protein"/>
    <property type="match status" value="1"/>
</dbReference>
<evidence type="ECO:0000313" key="3">
    <source>
        <dbReference type="Proteomes" id="UP000000641"/>
    </source>
</evidence>
<dbReference type="SUPFAM" id="SSF100950">
    <property type="entry name" value="NagB/RpiA/CoA transferase-like"/>
    <property type="match status" value="1"/>
</dbReference>
<sequence>MDPREEKMRIREEVWERLVRSGAALPPFPVRGRIPNFRGADAAARRLVESEVFRKARVVFCNPDSPQRYVREAVLRHGKTLIMASPRLREGFLILDPGRVPEEEYRYASTIRGAFAYGEKVLDSLPRVDLKVAGSVAVDRVGGRVGKGGGFSDLEYAILRTLNALSDETPIVTTVHDLQVVEKVPMDVHDVPVDYVFTPTTHFKTARAYPRPPGILWERLREEDLREIPVLRILAKR</sequence>
<dbReference type="eggNOG" id="arCOG00474">
    <property type="taxonomic scope" value="Archaea"/>
</dbReference>
<evidence type="ECO:0000256" key="1">
    <source>
        <dbReference type="ARBA" id="ARBA00022884"/>
    </source>
</evidence>